<dbReference type="AlphaFoldDB" id="A0ABD1YZ34"/>
<keyword evidence="3" id="KW-1185">Reference proteome</keyword>
<proteinExistence type="predicted"/>
<gene>
    <name evidence="2" type="ORF">R1flu_006558</name>
</gene>
<feature type="compositionally biased region" description="Basic and acidic residues" evidence="1">
    <location>
        <begin position="81"/>
        <end position="97"/>
    </location>
</feature>
<dbReference type="EMBL" id="JBHFFA010000003">
    <property type="protein sequence ID" value="KAL2635079.1"/>
    <property type="molecule type" value="Genomic_DNA"/>
</dbReference>
<comment type="caution">
    <text evidence="2">The sequence shown here is derived from an EMBL/GenBank/DDBJ whole genome shotgun (WGS) entry which is preliminary data.</text>
</comment>
<feature type="region of interest" description="Disordered" evidence="1">
    <location>
        <begin position="117"/>
        <end position="159"/>
    </location>
</feature>
<name>A0ABD1YZ34_9MARC</name>
<accession>A0ABD1YZ34</accession>
<evidence type="ECO:0000313" key="2">
    <source>
        <dbReference type="EMBL" id="KAL2635079.1"/>
    </source>
</evidence>
<evidence type="ECO:0000313" key="3">
    <source>
        <dbReference type="Proteomes" id="UP001605036"/>
    </source>
</evidence>
<organism evidence="2 3">
    <name type="scientific">Riccia fluitans</name>
    <dbReference type="NCBI Taxonomy" id="41844"/>
    <lineage>
        <taxon>Eukaryota</taxon>
        <taxon>Viridiplantae</taxon>
        <taxon>Streptophyta</taxon>
        <taxon>Embryophyta</taxon>
        <taxon>Marchantiophyta</taxon>
        <taxon>Marchantiopsida</taxon>
        <taxon>Marchantiidae</taxon>
        <taxon>Marchantiales</taxon>
        <taxon>Ricciaceae</taxon>
        <taxon>Riccia</taxon>
    </lineage>
</organism>
<feature type="region of interest" description="Disordered" evidence="1">
    <location>
        <begin position="75"/>
        <end position="97"/>
    </location>
</feature>
<reference evidence="2 3" key="1">
    <citation type="submission" date="2024-09" db="EMBL/GenBank/DDBJ databases">
        <title>Chromosome-scale assembly of Riccia fluitans.</title>
        <authorList>
            <person name="Paukszto L."/>
            <person name="Sawicki J."/>
            <person name="Karawczyk K."/>
            <person name="Piernik-Szablinska J."/>
            <person name="Szczecinska M."/>
            <person name="Mazdziarz M."/>
        </authorList>
    </citation>
    <scope>NUCLEOTIDE SEQUENCE [LARGE SCALE GENOMIC DNA]</scope>
    <source>
        <strain evidence="2">Rf_01</strain>
        <tissue evidence="2">Aerial parts of the thallus</tissue>
    </source>
</reference>
<sequence>MQVKFNGEVCEPLDPDSKKRRRTPSTQTLNKCSRELDNTESTKRAKHTEVAANGPDQVSLDQGLAHMPFGDAPADLSPVVDKGKAKIDEGPNTSDEKYHKKLDAAQMKHAMRENIKANRPTGRILAGSEPGQSSRKGSDPGHGQGGMDSPCPPWPTTQVEENADHIHGFVDRMLHDFKIANQERDGLQKWLKEAEKRLKDMEHYMLRLVCWKKKKKDGGEGASHGTIRLI</sequence>
<protein>
    <submittedName>
        <fullName evidence="2">Uncharacterized protein</fullName>
    </submittedName>
</protein>
<dbReference type="Proteomes" id="UP001605036">
    <property type="component" value="Unassembled WGS sequence"/>
</dbReference>
<feature type="compositionally biased region" description="Basic and acidic residues" evidence="1">
    <location>
        <begin position="32"/>
        <end position="49"/>
    </location>
</feature>
<feature type="region of interest" description="Disordered" evidence="1">
    <location>
        <begin position="1"/>
        <end position="58"/>
    </location>
</feature>
<evidence type="ECO:0000256" key="1">
    <source>
        <dbReference type="SAM" id="MobiDB-lite"/>
    </source>
</evidence>